<proteinExistence type="predicted"/>
<protein>
    <recommendedName>
        <fullName evidence="2">HNH nuclease domain-containing protein</fullName>
    </recommendedName>
</protein>
<organism evidence="1">
    <name type="scientific">marine sediment metagenome</name>
    <dbReference type="NCBI Taxonomy" id="412755"/>
    <lineage>
        <taxon>unclassified sequences</taxon>
        <taxon>metagenomes</taxon>
        <taxon>ecological metagenomes</taxon>
    </lineage>
</organism>
<gene>
    <name evidence="1" type="ORF">S01H1_10876</name>
</gene>
<accession>X0SIV8</accession>
<comment type="caution">
    <text evidence="1">The sequence shown here is derived from an EMBL/GenBank/DDBJ whole genome shotgun (WGS) entry which is preliminary data.</text>
</comment>
<evidence type="ECO:0000313" key="1">
    <source>
        <dbReference type="EMBL" id="GAF75031.1"/>
    </source>
</evidence>
<sequence>MAKKRTAKSIKASCVRLARKAVNLRDGVCQKCGGSVNLQCCHVKVRKYNATTCDLLNLILLCSSDPYSGHEGCHQWFDRDIISSGRWFEATFPARADHLAEIERSRDDRIKVWRDTEWLEVETFLKDYIRDL</sequence>
<reference evidence="1" key="1">
    <citation type="journal article" date="2014" name="Front. Microbiol.">
        <title>High frequency of phylogenetically diverse reductive dehalogenase-homologous genes in deep subseafloor sedimentary metagenomes.</title>
        <authorList>
            <person name="Kawai M."/>
            <person name="Futagami T."/>
            <person name="Toyoda A."/>
            <person name="Takaki Y."/>
            <person name="Nishi S."/>
            <person name="Hori S."/>
            <person name="Arai W."/>
            <person name="Tsubouchi T."/>
            <person name="Morono Y."/>
            <person name="Uchiyama I."/>
            <person name="Ito T."/>
            <person name="Fujiyama A."/>
            <person name="Inagaki F."/>
            <person name="Takami H."/>
        </authorList>
    </citation>
    <scope>NUCLEOTIDE SEQUENCE</scope>
    <source>
        <strain evidence="1">Expedition CK06-06</strain>
    </source>
</reference>
<evidence type="ECO:0008006" key="2">
    <source>
        <dbReference type="Google" id="ProtNLM"/>
    </source>
</evidence>
<dbReference type="EMBL" id="BARS01005545">
    <property type="protein sequence ID" value="GAF75031.1"/>
    <property type="molecule type" value="Genomic_DNA"/>
</dbReference>
<dbReference type="AlphaFoldDB" id="X0SIV8"/>
<name>X0SIV8_9ZZZZ</name>